<dbReference type="SUPFAM" id="SSF52172">
    <property type="entry name" value="CheY-like"/>
    <property type="match status" value="1"/>
</dbReference>
<evidence type="ECO:0000256" key="1">
    <source>
        <dbReference type="ARBA" id="ARBA00023012"/>
    </source>
</evidence>
<dbReference type="InterPro" id="IPR001789">
    <property type="entry name" value="Sig_transdc_resp-reg_receiver"/>
</dbReference>
<evidence type="ECO:0000256" key="2">
    <source>
        <dbReference type="PROSITE-ProRule" id="PRU00169"/>
    </source>
</evidence>
<feature type="modified residue" description="4-aspartylphosphate" evidence="2">
    <location>
        <position position="54"/>
    </location>
</feature>
<feature type="domain" description="Response regulatory" evidence="3">
    <location>
        <begin position="2"/>
        <end position="117"/>
    </location>
</feature>
<dbReference type="Pfam" id="PF04397">
    <property type="entry name" value="LytTR"/>
    <property type="match status" value="1"/>
</dbReference>
<keyword evidence="1" id="KW-0902">Two-component regulatory system</keyword>
<keyword evidence="2" id="KW-0597">Phosphoprotein</keyword>
<accession>A0A4P9VT41</accession>
<dbReference type="RefSeq" id="WP_027706645.1">
    <property type="nucleotide sequence ID" value="NZ_JAEVHG010000014.1"/>
</dbReference>
<dbReference type="AlphaFoldDB" id="A0A4P9VT41"/>
<comment type="caution">
    <text evidence="5">The sequence shown here is derived from an EMBL/GenBank/DDBJ whole genome shotgun (WGS) entry which is preliminary data.</text>
</comment>
<dbReference type="SMART" id="SM00850">
    <property type="entry name" value="LytTR"/>
    <property type="match status" value="1"/>
</dbReference>
<proteinExistence type="predicted"/>
<sequence>MKVLIADDEPLARDRLRRMTEGIEGFCVLEEEARTGAEAIAIAHQRKPDVVLLDIRMPMMDGLEAAMVLCEMDCPPAIIFCTAYDQYALEAFHVQAVGYLLKPVKQEALCKALQNAQRTNRSQLAALNDRLSENELKKRTHISARTYKGIELIPLNDVRFFQADNKYVTVNHAKGEVLIDETLKELETEFADAFVRIHRNALVARRAIESMTRNDQGSYEIHLRDVIKPLQVSRRHVAEMRRLLKSL</sequence>
<dbReference type="Gene3D" id="2.40.50.1020">
    <property type="entry name" value="LytTr DNA-binding domain"/>
    <property type="match status" value="1"/>
</dbReference>
<dbReference type="PROSITE" id="PS50930">
    <property type="entry name" value="HTH_LYTTR"/>
    <property type="match status" value="1"/>
</dbReference>
<dbReference type="InterPro" id="IPR007492">
    <property type="entry name" value="LytTR_DNA-bd_dom"/>
</dbReference>
<feature type="domain" description="HTH LytTR-type" evidence="4">
    <location>
        <begin position="142"/>
        <end position="246"/>
    </location>
</feature>
<dbReference type="Gene3D" id="3.40.50.2300">
    <property type="match status" value="1"/>
</dbReference>
<gene>
    <name evidence="5" type="ORF">B9G39_22735</name>
</gene>
<evidence type="ECO:0000313" key="5">
    <source>
        <dbReference type="EMBL" id="RDH46833.1"/>
    </source>
</evidence>
<dbReference type="PROSITE" id="PS50110">
    <property type="entry name" value="RESPONSE_REGULATORY"/>
    <property type="match status" value="1"/>
</dbReference>
<dbReference type="PANTHER" id="PTHR37299:SF1">
    <property type="entry name" value="STAGE 0 SPORULATION PROTEIN A HOMOLOG"/>
    <property type="match status" value="1"/>
</dbReference>
<dbReference type="Pfam" id="PF00072">
    <property type="entry name" value="Response_reg"/>
    <property type="match status" value="1"/>
</dbReference>
<name>A0A4P9VT41_9GAMM</name>
<dbReference type="EMBL" id="NDXW01000001">
    <property type="protein sequence ID" value="RDH46833.1"/>
    <property type="molecule type" value="Genomic_DNA"/>
</dbReference>
<protein>
    <submittedName>
        <fullName evidence="5">DNA-binding response regulator</fullName>
    </submittedName>
</protein>
<dbReference type="InterPro" id="IPR046947">
    <property type="entry name" value="LytR-like"/>
</dbReference>
<dbReference type="InterPro" id="IPR011006">
    <property type="entry name" value="CheY-like_superfamily"/>
</dbReference>
<dbReference type="PANTHER" id="PTHR37299">
    <property type="entry name" value="TRANSCRIPTIONAL REGULATOR-RELATED"/>
    <property type="match status" value="1"/>
</dbReference>
<dbReference type="Proteomes" id="UP000257039">
    <property type="component" value="Unassembled WGS sequence"/>
</dbReference>
<keyword evidence="5" id="KW-0238">DNA-binding</keyword>
<keyword evidence="6" id="KW-1185">Reference proteome</keyword>
<organism evidence="5 6">
    <name type="scientific">Zooshikella ganghwensis</name>
    <dbReference type="NCBI Taxonomy" id="202772"/>
    <lineage>
        <taxon>Bacteria</taxon>
        <taxon>Pseudomonadati</taxon>
        <taxon>Pseudomonadota</taxon>
        <taxon>Gammaproteobacteria</taxon>
        <taxon>Oceanospirillales</taxon>
        <taxon>Zooshikellaceae</taxon>
        <taxon>Zooshikella</taxon>
    </lineage>
</organism>
<reference evidence="5 6" key="1">
    <citation type="submission" date="2017-04" db="EMBL/GenBank/DDBJ databases">
        <title>Draft genome sequence of Zooshikella ganghwensis VG4 isolated from Red Sea sediments.</title>
        <authorList>
            <person name="Rehman Z."/>
            <person name="Alam I."/>
            <person name="Kamau A."/>
            <person name="Bajic V."/>
            <person name="Leiknes T."/>
        </authorList>
    </citation>
    <scope>NUCLEOTIDE SEQUENCE [LARGE SCALE GENOMIC DNA]</scope>
    <source>
        <strain evidence="5 6">VG4</strain>
    </source>
</reference>
<dbReference type="SMART" id="SM00448">
    <property type="entry name" value="REC"/>
    <property type="match status" value="1"/>
</dbReference>
<evidence type="ECO:0000313" key="6">
    <source>
        <dbReference type="Proteomes" id="UP000257039"/>
    </source>
</evidence>
<dbReference type="GO" id="GO:0000156">
    <property type="term" value="F:phosphorelay response regulator activity"/>
    <property type="evidence" value="ECO:0007669"/>
    <property type="project" value="InterPro"/>
</dbReference>
<dbReference type="GO" id="GO:0003677">
    <property type="term" value="F:DNA binding"/>
    <property type="evidence" value="ECO:0007669"/>
    <property type="project" value="UniProtKB-KW"/>
</dbReference>
<evidence type="ECO:0000259" key="4">
    <source>
        <dbReference type="PROSITE" id="PS50930"/>
    </source>
</evidence>
<evidence type="ECO:0000259" key="3">
    <source>
        <dbReference type="PROSITE" id="PS50110"/>
    </source>
</evidence>